<accession>A0A1G8VGZ9</accession>
<dbReference type="InterPro" id="IPR048228">
    <property type="entry name" value="HelD_bacillota"/>
</dbReference>
<evidence type="ECO:0000256" key="3">
    <source>
        <dbReference type="ARBA" id="ARBA00022806"/>
    </source>
</evidence>
<dbReference type="GO" id="GO:0005829">
    <property type="term" value="C:cytosol"/>
    <property type="evidence" value="ECO:0007669"/>
    <property type="project" value="TreeGrafter"/>
</dbReference>
<feature type="binding site" evidence="5">
    <location>
        <begin position="232"/>
        <end position="239"/>
    </location>
    <ligand>
        <name>ATP</name>
        <dbReference type="ChEBI" id="CHEBI:30616"/>
    </ligand>
</feature>
<dbReference type="Pfam" id="PF13538">
    <property type="entry name" value="UvrD_C_2"/>
    <property type="match status" value="1"/>
</dbReference>
<dbReference type="InterPro" id="IPR014016">
    <property type="entry name" value="UvrD-like_ATP-bd"/>
</dbReference>
<proteinExistence type="predicted"/>
<dbReference type="OrthoDB" id="9787585at2"/>
<keyword evidence="4 5" id="KW-0067">ATP-binding</keyword>
<dbReference type="InterPro" id="IPR027785">
    <property type="entry name" value="UvrD-like_helicase_C"/>
</dbReference>
<keyword evidence="1 5" id="KW-0547">Nucleotide-binding</keyword>
<dbReference type="InterPro" id="IPR000212">
    <property type="entry name" value="DNA_helicase_UvrD/REP"/>
</dbReference>
<dbReference type="PANTHER" id="PTHR11070">
    <property type="entry name" value="UVRD / RECB / PCRA DNA HELICASE FAMILY MEMBER"/>
    <property type="match status" value="1"/>
</dbReference>
<evidence type="ECO:0000256" key="5">
    <source>
        <dbReference type="PROSITE-ProRule" id="PRU00560"/>
    </source>
</evidence>
<dbReference type="GO" id="GO:0005524">
    <property type="term" value="F:ATP binding"/>
    <property type="evidence" value="ECO:0007669"/>
    <property type="project" value="UniProtKB-UniRule"/>
</dbReference>
<organism evidence="7 8">
    <name type="scientific">Paenibacillus typhae</name>
    <dbReference type="NCBI Taxonomy" id="1174501"/>
    <lineage>
        <taxon>Bacteria</taxon>
        <taxon>Bacillati</taxon>
        <taxon>Bacillota</taxon>
        <taxon>Bacilli</taxon>
        <taxon>Bacillales</taxon>
        <taxon>Paenibacillaceae</taxon>
        <taxon>Paenibacillus</taxon>
    </lineage>
</organism>
<keyword evidence="3 5" id="KW-0347">Helicase</keyword>
<dbReference type="GO" id="GO:0003677">
    <property type="term" value="F:DNA binding"/>
    <property type="evidence" value="ECO:0007669"/>
    <property type="project" value="InterPro"/>
</dbReference>
<protein>
    <submittedName>
        <fullName evidence="7">DNA helicase-2 / ATP-dependent DNA helicase PcrA</fullName>
    </submittedName>
</protein>
<dbReference type="PANTHER" id="PTHR11070:SF17">
    <property type="entry name" value="DNA HELICASE IV"/>
    <property type="match status" value="1"/>
</dbReference>
<reference evidence="8" key="1">
    <citation type="submission" date="2016-10" db="EMBL/GenBank/DDBJ databases">
        <authorList>
            <person name="Varghese N."/>
            <person name="Submissions S."/>
        </authorList>
    </citation>
    <scope>NUCLEOTIDE SEQUENCE [LARGE SCALE GENOMIC DNA]</scope>
    <source>
        <strain evidence="8">CGMCC 1.11012</strain>
    </source>
</reference>
<evidence type="ECO:0000313" key="8">
    <source>
        <dbReference type="Proteomes" id="UP000199050"/>
    </source>
</evidence>
<evidence type="ECO:0000313" key="7">
    <source>
        <dbReference type="EMBL" id="SDJ65167.1"/>
    </source>
</evidence>
<dbReference type="GO" id="GO:0043138">
    <property type="term" value="F:3'-5' DNA helicase activity"/>
    <property type="evidence" value="ECO:0007669"/>
    <property type="project" value="TreeGrafter"/>
</dbReference>
<evidence type="ECO:0000256" key="1">
    <source>
        <dbReference type="ARBA" id="ARBA00022741"/>
    </source>
</evidence>
<dbReference type="RefSeq" id="WP_090716017.1">
    <property type="nucleotide sequence ID" value="NZ_CBCSKY010000021.1"/>
</dbReference>
<dbReference type="EMBL" id="FNDX01000021">
    <property type="protein sequence ID" value="SDJ65167.1"/>
    <property type="molecule type" value="Genomic_DNA"/>
</dbReference>
<gene>
    <name evidence="7" type="ORF">SAMN05216192_12123</name>
</gene>
<evidence type="ECO:0000256" key="4">
    <source>
        <dbReference type="ARBA" id="ARBA00022840"/>
    </source>
</evidence>
<sequence>MIHAEDWQREQERLDLVTGELQTAIAGIEPEVSGLREQVTEIRKRFWEEVTVNTSTDEDFEETFYSIKQQEALLSERERSHRVRMQRYKSMKRLLPSPYFGRIDFQEEGQGGYEQVYIGVASFATEDGLDFLVYDWRTPIASMYYDHSPGAAAYETPSGEITGTMTLKRQYQIRGGKLQNVFDTSLTIGDELLQQVLGKGADSQMKSIVATIQKEQNAIIRDDKSRMLIVQGAAGSGKTSAALQRVAYLLYKHRDRITADQIVLFSPNPMFNSYVSTVLPELGEENMQQTTFQEYLEHWLGTEFRLEDPFAQIEYAMSPETAPGYEARMSGMTYKASGDFLQALRSYALWLGQEGMLFRSIRFRDRELITAAQMKSQFYSYAPTIRLANRIILLRDWLLRELAALEVKELEADWARDELDYLDTEQYAEAYSTLLKKVQRQSAVFDFAEQYEEIYGELRGQEQGEENVFDYADQEEELLLRLIVKESFKPLKREVRRLKFIDVTGLYSQLFAEDAEAYKQMTGNAAVPELWADICGQTQQKLDRLELFYEDATPFLYLKELIEGTRTNTIVRHLFIDEGQDYSPFQYAFLKQLFPRARMTVLGDFGQAIFPQATNLAEADSSLTELYGEEETALITLVRSYRSTRQIVEFTKSMLPEAGIIPFERDGRKPCLIKLGSADERTVRMMQDIAALKTEGLDSIAVITKTADESREAYEALFSHGAEGLRLVTKDTLTFEKGILVLPAYLAKGVEFDAVLIYDASAQTYRRESERKLFYTACTRAMHQLMLYSSGDWTPFIQGMDESLYDTRTVD</sequence>
<dbReference type="GO" id="GO:0000725">
    <property type="term" value="P:recombinational repair"/>
    <property type="evidence" value="ECO:0007669"/>
    <property type="project" value="TreeGrafter"/>
</dbReference>
<name>A0A1G8VGZ9_9BACL</name>
<dbReference type="STRING" id="1174501.SAMN05216192_12123"/>
<dbReference type="Pfam" id="PF00580">
    <property type="entry name" value="UvrD-helicase"/>
    <property type="match status" value="1"/>
</dbReference>
<keyword evidence="8" id="KW-1185">Reference proteome</keyword>
<dbReference type="AlphaFoldDB" id="A0A1G8VGZ9"/>
<dbReference type="SUPFAM" id="SSF52540">
    <property type="entry name" value="P-loop containing nucleoside triphosphate hydrolases"/>
    <property type="match status" value="1"/>
</dbReference>
<evidence type="ECO:0000256" key="2">
    <source>
        <dbReference type="ARBA" id="ARBA00022801"/>
    </source>
</evidence>
<feature type="domain" description="UvrD-like helicase ATP-binding" evidence="6">
    <location>
        <begin position="211"/>
        <end position="644"/>
    </location>
</feature>
<dbReference type="Proteomes" id="UP000199050">
    <property type="component" value="Unassembled WGS sequence"/>
</dbReference>
<dbReference type="Gene3D" id="3.40.50.300">
    <property type="entry name" value="P-loop containing nucleotide triphosphate hydrolases"/>
    <property type="match status" value="3"/>
</dbReference>
<dbReference type="NCBIfam" id="NF041464">
    <property type="entry name" value="HelD_BACSU"/>
    <property type="match status" value="2"/>
</dbReference>
<dbReference type="PROSITE" id="PS51198">
    <property type="entry name" value="UVRD_HELICASE_ATP_BIND"/>
    <property type="match status" value="1"/>
</dbReference>
<dbReference type="GO" id="GO:0016787">
    <property type="term" value="F:hydrolase activity"/>
    <property type="evidence" value="ECO:0007669"/>
    <property type="project" value="UniProtKB-UniRule"/>
</dbReference>
<dbReference type="InterPro" id="IPR027417">
    <property type="entry name" value="P-loop_NTPase"/>
</dbReference>
<keyword evidence="2 5" id="KW-0378">Hydrolase</keyword>
<evidence type="ECO:0000259" key="6">
    <source>
        <dbReference type="PROSITE" id="PS51198"/>
    </source>
</evidence>